<proteinExistence type="inferred from homology"/>
<evidence type="ECO:0000313" key="15">
    <source>
        <dbReference type="EMBL" id="RQP02139.1"/>
    </source>
</evidence>
<keyword evidence="5" id="KW-0808">Transferase</keyword>
<accession>A0A3N7HTZ2</accession>
<evidence type="ECO:0000313" key="16">
    <source>
        <dbReference type="Proteomes" id="UP000006729"/>
    </source>
</evidence>
<evidence type="ECO:0000256" key="13">
    <source>
        <dbReference type="ARBA" id="ARBA00030350"/>
    </source>
</evidence>
<reference evidence="15 16" key="1">
    <citation type="journal article" date="2006" name="Science">
        <title>The genome of black cottonwood, Populus trichocarpa (Torr. &amp; Gray).</title>
        <authorList>
            <person name="Tuskan G.A."/>
            <person name="Difazio S."/>
            <person name="Jansson S."/>
            <person name="Bohlmann J."/>
            <person name="Grigoriev I."/>
            <person name="Hellsten U."/>
            <person name="Putnam N."/>
            <person name="Ralph S."/>
            <person name="Rombauts S."/>
            <person name="Salamov A."/>
            <person name="Schein J."/>
            <person name="Sterck L."/>
            <person name="Aerts A."/>
            <person name="Bhalerao R.R."/>
            <person name="Bhalerao R.P."/>
            <person name="Blaudez D."/>
            <person name="Boerjan W."/>
            <person name="Brun A."/>
            <person name="Brunner A."/>
            <person name="Busov V."/>
            <person name="Campbell M."/>
            <person name="Carlson J."/>
            <person name="Chalot M."/>
            <person name="Chapman J."/>
            <person name="Chen G.L."/>
            <person name="Cooper D."/>
            <person name="Coutinho P.M."/>
            <person name="Couturier J."/>
            <person name="Covert S."/>
            <person name="Cronk Q."/>
            <person name="Cunningham R."/>
            <person name="Davis J."/>
            <person name="Degroeve S."/>
            <person name="Dejardin A."/>
            <person name="Depamphilis C."/>
            <person name="Detter J."/>
            <person name="Dirks B."/>
            <person name="Dubchak I."/>
            <person name="Duplessis S."/>
            <person name="Ehlting J."/>
            <person name="Ellis B."/>
            <person name="Gendler K."/>
            <person name="Goodstein D."/>
            <person name="Gribskov M."/>
            <person name="Grimwood J."/>
            <person name="Groover A."/>
            <person name="Gunter L."/>
            <person name="Hamberger B."/>
            <person name="Heinze B."/>
            <person name="Helariutta Y."/>
            <person name="Henrissat B."/>
            <person name="Holligan D."/>
            <person name="Holt R."/>
            <person name="Huang W."/>
            <person name="Islam-Faridi N."/>
            <person name="Jones S."/>
            <person name="Jones-Rhoades M."/>
            <person name="Jorgensen R."/>
            <person name="Joshi C."/>
            <person name="Kangasjarvi J."/>
            <person name="Karlsson J."/>
            <person name="Kelleher C."/>
            <person name="Kirkpatrick R."/>
            <person name="Kirst M."/>
            <person name="Kohler A."/>
            <person name="Kalluri U."/>
            <person name="Larimer F."/>
            <person name="Leebens-Mack J."/>
            <person name="Leple J.C."/>
            <person name="Locascio P."/>
            <person name="Lou Y."/>
            <person name="Lucas S."/>
            <person name="Martin F."/>
            <person name="Montanini B."/>
            <person name="Napoli C."/>
            <person name="Nelson D.R."/>
            <person name="Nelson C."/>
            <person name="Nieminen K."/>
            <person name="Nilsson O."/>
            <person name="Pereda V."/>
            <person name="Peter G."/>
            <person name="Philippe R."/>
            <person name="Pilate G."/>
            <person name="Poliakov A."/>
            <person name="Razumovskaya J."/>
            <person name="Richardson P."/>
            <person name="Rinaldi C."/>
            <person name="Ritland K."/>
            <person name="Rouze P."/>
            <person name="Ryaboy D."/>
            <person name="Schmutz J."/>
            <person name="Schrader J."/>
            <person name="Segerman B."/>
            <person name="Shin H."/>
            <person name="Siddiqui A."/>
            <person name="Sterky F."/>
            <person name="Terry A."/>
            <person name="Tsai C.J."/>
            <person name="Uberbacher E."/>
            <person name="Unneberg P."/>
            <person name="Vahala J."/>
            <person name="Wall K."/>
            <person name="Wessler S."/>
            <person name="Yang G."/>
            <person name="Yin T."/>
            <person name="Douglas C."/>
            <person name="Marra M."/>
            <person name="Sandberg G."/>
            <person name="Van de Peer Y."/>
            <person name="Rokhsar D."/>
        </authorList>
    </citation>
    <scope>NUCLEOTIDE SEQUENCE [LARGE SCALE GENOMIC DNA]</scope>
    <source>
        <strain evidence="16">cv. Nisqually</strain>
    </source>
</reference>
<sequence>MLKMWKTEDSVEEWEMKVKLFGGGKVDKLKTSVVSRSSMKLWMIRAITTVLLWTCVVHLLALGEIWGPRLLKSWPSCFSNQDAELTSVPAKLVLPPKRIYKNNGYLMVSCNGGLNQMRAAICDMVAIARYLNVTLVVPELDKSSFWNDPSEFQDIFDVDHFITSLRDEVRILIGLKHE</sequence>
<gene>
    <name evidence="15" type="ORF">POPTR_017G101266</name>
</gene>
<keyword evidence="4" id="KW-0328">Glycosyltransferase</keyword>
<evidence type="ECO:0000256" key="5">
    <source>
        <dbReference type="ARBA" id="ARBA00022679"/>
    </source>
</evidence>
<evidence type="ECO:0000256" key="8">
    <source>
        <dbReference type="ARBA" id="ARBA00022989"/>
    </source>
</evidence>
<dbReference type="Pfam" id="PF10250">
    <property type="entry name" value="O-FucT"/>
    <property type="match status" value="1"/>
</dbReference>
<evidence type="ECO:0000256" key="9">
    <source>
        <dbReference type="ARBA" id="ARBA00023136"/>
    </source>
</evidence>
<keyword evidence="9 14" id="KW-0472">Membrane</keyword>
<evidence type="ECO:0000256" key="12">
    <source>
        <dbReference type="ARBA" id="ARBA00023277"/>
    </source>
</evidence>
<evidence type="ECO:0000256" key="1">
    <source>
        <dbReference type="ARBA" id="ARBA00004606"/>
    </source>
</evidence>
<dbReference type="Proteomes" id="UP000006729">
    <property type="component" value="Chromosome 17"/>
</dbReference>
<evidence type="ECO:0000256" key="6">
    <source>
        <dbReference type="ARBA" id="ARBA00022692"/>
    </source>
</evidence>
<protein>
    <recommendedName>
        <fullName evidence="13">O-fucosyltransferase family protein</fullName>
    </recommendedName>
</protein>
<dbReference type="InParanoid" id="A0A3N7HTZ2"/>
<name>A0A3N7HTZ2_POPTR</name>
<comment type="subcellular location">
    <subcellularLocation>
        <location evidence="1">Membrane</location>
        <topology evidence="1">Single-pass type II membrane protein</topology>
    </subcellularLocation>
</comment>
<dbReference type="AlphaFoldDB" id="A0A3N7HTZ2"/>
<keyword evidence="7" id="KW-0735">Signal-anchor</keyword>
<keyword evidence="12" id="KW-0119">Carbohydrate metabolism</keyword>
<evidence type="ECO:0000256" key="14">
    <source>
        <dbReference type="SAM" id="Phobius"/>
    </source>
</evidence>
<comment type="similarity">
    <text evidence="3">Belongs to the glycosyltransferase GT106 family.</text>
</comment>
<keyword evidence="6 14" id="KW-0812">Transmembrane</keyword>
<evidence type="ECO:0000256" key="4">
    <source>
        <dbReference type="ARBA" id="ARBA00022676"/>
    </source>
</evidence>
<keyword evidence="11" id="KW-0294">Fucose metabolism</keyword>
<dbReference type="GO" id="GO:0006004">
    <property type="term" value="P:fucose metabolic process"/>
    <property type="evidence" value="ECO:0007669"/>
    <property type="project" value="UniProtKB-KW"/>
</dbReference>
<feature type="transmembrane region" description="Helical" evidence="14">
    <location>
        <begin position="42"/>
        <end position="62"/>
    </location>
</feature>
<dbReference type="PANTHER" id="PTHR31741">
    <property type="entry name" value="OS02G0726500 PROTEIN-RELATED"/>
    <property type="match status" value="1"/>
</dbReference>
<dbReference type="EMBL" id="CM009306">
    <property type="protein sequence ID" value="RQP02139.1"/>
    <property type="molecule type" value="Genomic_DNA"/>
</dbReference>
<evidence type="ECO:0000256" key="11">
    <source>
        <dbReference type="ARBA" id="ARBA00023253"/>
    </source>
</evidence>
<evidence type="ECO:0000256" key="10">
    <source>
        <dbReference type="ARBA" id="ARBA00023180"/>
    </source>
</evidence>
<dbReference type="InterPro" id="IPR019378">
    <property type="entry name" value="GDP-Fuc_O-FucTrfase"/>
</dbReference>
<keyword evidence="16" id="KW-1185">Reference proteome</keyword>
<dbReference type="GO" id="GO:0016020">
    <property type="term" value="C:membrane"/>
    <property type="evidence" value="ECO:0007669"/>
    <property type="project" value="UniProtKB-SubCell"/>
</dbReference>
<evidence type="ECO:0000256" key="2">
    <source>
        <dbReference type="ARBA" id="ARBA00004881"/>
    </source>
</evidence>
<organism evidence="15 16">
    <name type="scientific">Populus trichocarpa</name>
    <name type="common">Western balsam poplar</name>
    <name type="synonym">Populus balsamifera subsp. trichocarpa</name>
    <dbReference type="NCBI Taxonomy" id="3694"/>
    <lineage>
        <taxon>Eukaryota</taxon>
        <taxon>Viridiplantae</taxon>
        <taxon>Streptophyta</taxon>
        <taxon>Embryophyta</taxon>
        <taxon>Tracheophyta</taxon>
        <taxon>Spermatophyta</taxon>
        <taxon>Magnoliopsida</taxon>
        <taxon>eudicotyledons</taxon>
        <taxon>Gunneridae</taxon>
        <taxon>Pentapetalae</taxon>
        <taxon>rosids</taxon>
        <taxon>fabids</taxon>
        <taxon>Malpighiales</taxon>
        <taxon>Salicaceae</taxon>
        <taxon>Saliceae</taxon>
        <taxon>Populus</taxon>
    </lineage>
</organism>
<dbReference type="PANTHER" id="PTHR31741:SF69">
    <property type="entry name" value="RHAMNOGALACTURONAN I RHAMNOSYLTRANSFERASE 1"/>
    <property type="match status" value="1"/>
</dbReference>
<dbReference type="STRING" id="3694.A0A3N7HTZ2"/>
<comment type="pathway">
    <text evidence="2">Glycan metabolism.</text>
</comment>
<keyword evidence="8 14" id="KW-1133">Transmembrane helix</keyword>
<evidence type="ECO:0000256" key="3">
    <source>
        <dbReference type="ARBA" id="ARBA00007737"/>
    </source>
</evidence>
<dbReference type="GO" id="GO:0016757">
    <property type="term" value="F:glycosyltransferase activity"/>
    <property type="evidence" value="ECO:0007669"/>
    <property type="project" value="UniProtKB-KW"/>
</dbReference>
<keyword evidence="10" id="KW-0325">Glycoprotein</keyword>
<evidence type="ECO:0000256" key="7">
    <source>
        <dbReference type="ARBA" id="ARBA00022968"/>
    </source>
</evidence>